<dbReference type="InterPro" id="IPR004358">
    <property type="entry name" value="Sig_transdc_His_kin-like_C"/>
</dbReference>
<protein>
    <recommendedName>
        <fullName evidence="3">histidine kinase</fullName>
        <ecNumber evidence="3">2.7.13.3</ecNumber>
    </recommendedName>
</protein>
<gene>
    <name evidence="17" type="ORF">GCM10011395_16740</name>
</gene>
<dbReference type="InterPro" id="IPR000700">
    <property type="entry name" value="PAS-assoc_C"/>
</dbReference>
<dbReference type="InterPro" id="IPR000014">
    <property type="entry name" value="PAS"/>
</dbReference>
<evidence type="ECO:0000256" key="9">
    <source>
        <dbReference type="ARBA" id="ARBA00022989"/>
    </source>
</evidence>
<feature type="domain" description="PAS" evidence="15">
    <location>
        <begin position="311"/>
        <end position="381"/>
    </location>
</feature>
<evidence type="ECO:0000256" key="5">
    <source>
        <dbReference type="ARBA" id="ARBA00022553"/>
    </source>
</evidence>
<dbReference type="EMBL" id="BMDW01000008">
    <property type="protein sequence ID" value="GGA47163.1"/>
    <property type="molecule type" value="Genomic_DNA"/>
</dbReference>
<dbReference type="PRINTS" id="PR00344">
    <property type="entry name" value="BCTRLSENSOR"/>
</dbReference>
<dbReference type="PROSITE" id="PS50110">
    <property type="entry name" value="RESPONSE_REGULATORY"/>
    <property type="match status" value="1"/>
</dbReference>
<sequence>MDRIDESAAISPAGQRLRWIGARAVFAGIIFALSWGGVALTHGGATISPLWLPNAVLAVVLLQSRRQTAAAWIGAAFLGYLAANSLDHFQLPGNILLAAINCAEAAGGCWLVLRWQKRVPDMTHLPDVFRFVLCCGIAAPLLAGLAAALWITVPTGRPIAQLWFEWSIADGLGMVILGTILLIAMQAWSRRDMISSAPVSEIVLILGGNAIVAMIVFGQTTYPLLFLGLPMVIVATFRLGVLGTAAAITVVTVIATAGTLNGSGPIALIQATLATQIHILQLFLVTAFAIGLPFASALAGRDRDRADLKRSRDFSDTLVSTMQEVVFRTDAEGHWIFLNPAWQTLTGYSVAESLGWPTTRLLHADDKIQAGKGYPNIVSGAVTEATLNQRFYTRSGESRQIEVTLRRLAGKDGAFEGTIGTIRDITHAVATQRALADSEARFRRVAEAAPVGVYVAAADGAITYVNKAWTDMIGMDAEALLDTGWTAALADPTDYFRQTPWVNFTPGEVRQREVAFRRPNGDIIWVHVVNTAEFDNEGHVSGFIGAIVDITEQRAARDALAESQRLFEALAKLSPAGVFRADLQGGVTYVNAAWQGLADLSEQEAMGSDWGAAIHPDDLARVSGQWAETVQDTGELRTEFRFRHKDNSDHWIEVITAPEVDVSGKRIGFIGVNIDISERKRAEVILAEREEQLRLLAENATDAVFRLSLDGICLYASPSVGEMIGVAPRHLIGYDMLTRFHPDDAALVIAAYRALAAGEVDRLVIAYRSEPMDEARAGTWVWLESNSGLVRDPDTQQPREIICSVRDISVRKELEFELDRARRHAEVAAQAKSSFLANMSHEIRTPMNGVLGFTELLLAEAPRADQQQKLQMIADSGNSMMRLLNDILDLSKIEAGHVTLAQDRIDLRHLAHGCAKLIMPLTTRAGIDLRTTIADDVPASVIGDGLRLRQIILNLLSNAAKFTAEGAILLGVAVSGDELVISVGDTGIGIAADRQAAIFEDFVQADAATNRRYGGTGLGLAISTELAKLMGGRLSLFSALGVGTTVTLRIPLSLAPDIASAPPASASDPIPILPPIAATRILVAEDHDVNQLLIKAMLTRLGHNPVIARNGTEAVAMVQDAFLQGQPFGLVLMDMQMPEIDGIEATRRIRSGGTSAAAVPIVALTANAYTSDVDACHAAGMQDHLAKPVQLAALDHIVRRWAIAPDTGVVAAHAVPASTDPELIAQFDARMQRMFEMLDTALATPLTPRAIEDLRDALHRLAGTAAFFGKAELGTMAADLDERLGDDAATQALLPEMLHAARTDLRRVAAGGC</sequence>
<dbReference type="RefSeq" id="WP_188446428.1">
    <property type="nucleotide sequence ID" value="NZ_BMDW01000008.1"/>
</dbReference>
<feature type="domain" description="PAS" evidence="15">
    <location>
        <begin position="563"/>
        <end position="633"/>
    </location>
</feature>
<dbReference type="EC" id="2.7.13.3" evidence="3"/>
<comment type="caution">
    <text evidence="17">The sequence shown here is derived from an EMBL/GenBank/DDBJ whole genome shotgun (WGS) entry which is preliminary data.</text>
</comment>
<accession>A0ABQ1GNV0</accession>
<dbReference type="Gene3D" id="3.30.565.10">
    <property type="entry name" value="Histidine kinase-like ATPase, C-terminal domain"/>
    <property type="match status" value="1"/>
</dbReference>
<feature type="transmembrane region" description="Helical" evidence="12">
    <location>
        <begin position="95"/>
        <end position="116"/>
    </location>
</feature>
<feature type="domain" description="PAC" evidence="16">
    <location>
        <begin position="636"/>
        <end position="688"/>
    </location>
</feature>
<dbReference type="NCBIfam" id="TIGR00229">
    <property type="entry name" value="sensory_box"/>
    <property type="match status" value="4"/>
</dbReference>
<dbReference type="Pfam" id="PF13426">
    <property type="entry name" value="PAS_9"/>
    <property type="match status" value="1"/>
</dbReference>
<feature type="domain" description="Response regulatory" evidence="14">
    <location>
        <begin position="1080"/>
        <end position="1202"/>
    </location>
</feature>
<evidence type="ECO:0000256" key="10">
    <source>
        <dbReference type="ARBA" id="ARBA00023136"/>
    </source>
</evidence>
<dbReference type="InterPro" id="IPR036097">
    <property type="entry name" value="HisK_dim/P_sf"/>
</dbReference>
<keyword evidence="9 12" id="KW-1133">Transmembrane helix</keyword>
<dbReference type="Gene3D" id="1.10.287.130">
    <property type="match status" value="1"/>
</dbReference>
<evidence type="ECO:0000256" key="3">
    <source>
        <dbReference type="ARBA" id="ARBA00012438"/>
    </source>
</evidence>
<keyword evidence="7 12" id="KW-0812">Transmembrane</keyword>
<reference evidence="18" key="1">
    <citation type="journal article" date="2019" name="Int. J. Syst. Evol. Microbiol.">
        <title>The Global Catalogue of Microorganisms (GCM) 10K type strain sequencing project: providing services to taxonomists for standard genome sequencing and annotation.</title>
        <authorList>
            <consortium name="The Broad Institute Genomics Platform"/>
            <consortium name="The Broad Institute Genome Sequencing Center for Infectious Disease"/>
            <person name="Wu L."/>
            <person name="Ma J."/>
        </authorList>
    </citation>
    <scope>NUCLEOTIDE SEQUENCE [LARGE SCALE GENOMIC DNA]</scope>
    <source>
        <strain evidence="18">CGMCC 1.10106</strain>
    </source>
</reference>
<dbReference type="InterPro" id="IPR007895">
    <property type="entry name" value="MASE1"/>
</dbReference>
<feature type="domain" description="Histidine kinase" evidence="13">
    <location>
        <begin position="838"/>
        <end position="1054"/>
    </location>
</feature>
<dbReference type="SUPFAM" id="SSF47226">
    <property type="entry name" value="Histidine-containing phosphotransfer domain, HPT domain"/>
    <property type="match status" value="1"/>
</dbReference>
<dbReference type="InterPro" id="IPR011006">
    <property type="entry name" value="CheY-like_superfamily"/>
</dbReference>
<dbReference type="Gene3D" id="1.20.120.160">
    <property type="entry name" value="HPT domain"/>
    <property type="match status" value="1"/>
</dbReference>
<dbReference type="SMART" id="SM00091">
    <property type="entry name" value="PAS"/>
    <property type="match status" value="4"/>
</dbReference>
<evidence type="ECO:0000313" key="17">
    <source>
        <dbReference type="EMBL" id="GGA47163.1"/>
    </source>
</evidence>
<evidence type="ECO:0000256" key="1">
    <source>
        <dbReference type="ARBA" id="ARBA00000085"/>
    </source>
</evidence>
<feature type="transmembrane region" description="Helical" evidence="12">
    <location>
        <begin position="279"/>
        <end position="300"/>
    </location>
</feature>
<dbReference type="InterPro" id="IPR036641">
    <property type="entry name" value="HPT_dom_sf"/>
</dbReference>
<dbReference type="CDD" id="cd17546">
    <property type="entry name" value="REC_hyHK_CKI1_RcsC-like"/>
    <property type="match status" value="1"/>
</dbReference>
<dbReference type="Pfam" id="PF02518">
    <property type="entry name" value="HATPase_c"/>
    <property type="match status" value="1"/>
</dbReference>
<evidence type="ECO:0000256" key="8">
    <source>
        <dbReference type="ARBA" id="ARBA00022777"/>
    </source>
</evidence>
<evidence type="ECO:0000256" key="6">
    <source>
        <dbReference type="ARBA" id="ARBA00022679"/>
    </source>
</evidence>
<feature type="transmembrane region" description="Helical" evidence="12">
    <location>
        <begin position="128"/>
        <end position="151"/>
    </location>
</feature>
<evidence type="ECO:0000256" key="11">
    <source>
        <dbReference type="PROSITE-ProRule" id="PRU00169"/>
    </source>
</evidence>
<feature type="domain" description="PAC" evidence="16">
    <location>
        <begin position="385"/>
        <end position="437"/>
    </location>
</feature>
<dbReference type="Proteomes" id="UP000618591">
    <property type="component" value="Unassembled WGS sequence"/>
</dbReference>
<keyword evidence="18" id="KW-1185">Reference proteome</keyword>
<dbReference type="Pfam" id="PF00512">
    <property type="entry name" value="HisKA"/>
    <property type="match status" value="1"/>
</dbReference>
<organism evidence="17 18">
    <name type="scientific">Sphingomonas psychrolutea</name>
    <dbReference type="NCBI Taxonomy" id="1259676"/>
    <lineage>
        <taxon>Bacteria</taxon>
        <taxon>Pseudomonadati</taxon>
        <taxon>Pseudomonadota</taxon>
        <taxon>Alphaproteobacteria</taxon>
        <taxon>Sphingomonadales</taxon>
        <taxon>Sphingomonadaceae</taxon>
        <taxon>Sphingomonas</taxon>
    </lineage>
</organism>
<evidence type="ECO:0000259" key="16">
    <source>
        <dbReference type="PROSITE" id="PS50113"/>
    </source>
</evidence>
<dbReference type="InterPro" id="IPR005467">
    <property type="entry name" value="His_kinase_dom"/>
</dbReference>
<dbReference type="SUPFAM" id="SSF55874">
    <property type="entry name" value="ATPase domain of HSP90 chaperone/DNA topoisomerase II/histidine kinase"/>
    <property type="match status" value="1"/>
</dbReference>
<dbReference type="PROSITE" id="PS50113">
    <property type="entry name" value="PAC"/>
    <property type="match status" value="3"/>
</dbReference>
<dbReference type="PANTHER" id="PTHR43047">
    <property type="entry name" value="TWO-COMPONENT HISTIDINE PROTEIN KINASE"/>
    <property type="match status" value="1"/>
</dbReference>
<proteinExistence type="predicted"/>
<evidence type="ECO:0000256" key="12">
    <source>
        <dbReference type="SAM" id="Phobius"/>
    </source>
</evidence>
<dbReference type="CDD" id="cd00130">
    <property type="entry name" value="PAS"/>
    <property type="match status" value="4"/>
</dbReference>
<dbReference type="InterPro" id="IPR001610">
    <property type="entry name" value="PAC"/>
</dbReference>
<dbReference type="Pfam" id="PF05231">
    <property type="entry name" value="MASE1"/>
    <property type="match status" value="1"/>
</dbReference>
<dbReference type="Pfam" id="PF08447">
    <property type="entry name" value="PAS_3"/>
    <property type="match status" value="1"/>
</dbReference>
<dbReference type="SUPFAM" id="SSF55785">
    <property type="entry name" value="PYP-like sensor domain (PAS domain)"/>
    <property type="match status" value="4"/>
</dbReference>
<keyword evidence="4" id="KW-1003">Cell membrane</keyword>
<dbReference type="SMART" id="SM00448">
    <property type="entry name" value="REC"/>
    <property type="match status" value="1"/>
</dbReference>
<comment type="catalytic activity">
    <reaction evidence="1">
        <text>ATP + protein L-histidine = ADP + protein N-phospho-L-histidine.</text>
        <dbReference type="EC" id="2.7.13.3"/>
    </reaction>
</comment>
<feature type="domain" description="PAS" evidence="15">
    <location>
        <begin position="438"/>
        <end position="494"/>
    </location>
</feature>
<feature type="domain" description="PAC" evidence="16">
    <location>
        <begin position="510"/>
        <end position="562"/>
    </location>
</feature>
<evidence type="ECO:0000256" key="2">
    <source>
        <dbReference type="ARBA" id="ARBA00004651"/>
    </source>
</evidence>
<dbReference type="InterPro" id="IPR013767">
    <property type="entry name" value="PAS_fold"/>
</dbReference>
<feature type="modified residue" description="4-aspartylphosphate" evidence="11">
    <location>
        <position position="1134"/>
    </location>
</feature>
<name>A0ABQ1GNV0_9SPHN</name>
<feature type="transmembrane region" description="Helical" evidence="12">
    <location>
        <begin position="163"/>
        <end position="185"/>
    </location>
</feature>
<feature type="transmembrane region" description="Helical" evidence="12">
    <location>
        <begin position="69"/>
        <end position="89"/>
    </location>
</feature>
<dbReference type="CDD" id="cd00082">
    <property type="entry name" value="HisKA"/>
    <property type="match status" value="1"/>
</dbReference>
<evidence type="ECO:0000259" key="14">
    <source>
        <dbReference type="PROSITE" id="PS50110"/>
    </source>
</evidence>
<keyword evidence="6" id="KW-0808">Transferase</keyword>
<dbReference type="SMART" id="SM00387">
    <property type="entry name" value="HATPase_c"/>
    <property type="match status" value="1"/>
</dbReference>
<dbReference type="SMART" id="SM00388">
    <property type="entry name" value="HisKA"/>
    <property type="match status" value="1"/>
</dbReference>
<feature type="transmembrane region" description="Helical" evidence="12">
    <location>
        <begin position="197"/>
        <end position="217"/>
    </location>
</feature>
<comment type="subcellular location">
    <subcellularLocation>
        <location evidence="2">Cell membrane</location>
        <topology evidence="2">Multi-pass membrane protein</topology>
    </subcellularLocation>
</comment>
<dbReference type="Gene3D" id="3.30.450.20">
    <property type="entry name" value="PAS domain"/>
    <property type="match status" value="4"/>
</dbReference>
<dbReference type="InterPro" id="IPR003661">
    <property type="entry name" value="HisK_dim/P_dom"/>
</dbReference>
<dbReference type="SMART" id="SM00086">
    <property type="entry name" value="PAC"/>
    <property type="match status" value="4"/>
</dbReference>
<dbReference type="InterPro" id="IPR013655">
    <property type="entry name" value="PAS_fold_3"/>
</dbReference>
<dbReference type="InterPro" id="IPR036890">
    <property type="entry name" value="HATPase_C_sf"/>
</dbReference>
<dbReference type="InterPro" id="IPR003594">
    <property type="entry name" value="HATPase_dom"/>
</dbReference>
<evidence type="ECO:0000256" key="4">
    <source>
        <dbReference type="ARBA" id="ARBA00022475"/>
    </source>
</evidence>
<evidence type="ECO:0000259" key="15">
    <source>
        <dbReference type="PROSITE" id="PS50112"/>
    </source>
</evidence>
<dbReference type="SUPFAM" id="SSF47384">
    <property type="entry name" value="Homodimeric domain of signal transducing histidine kinase"/>
    <property type="match status" value="1"/>
</dbReference>
<dbReference type="SUPFAM" id="SSF52172">
    <property type="entry name" value="CheY-like"/>
    <property type="match status" value="1"/>
</dbReference>
<dbReference type="Pfam" id="PF00989">
    <property type="entry name" value="PAS"/>
    <property type="match status" value="2"/>
</dbReference>
<keyword evidence="10 12" id="KW-0472">Membrane</keyword>
<evidence type="ECO:0000259" key="13">
    <source>
        <dbReference type="PROSITE" id="PS50109"/>
    </source>
</evidence>
<evidence type="ECO:0000313" key="18">
    <source>
        <dbReference type="Proteomes" id="UP000618591"/>
    </source>
</evidence>
<evidence type="ECO:0000256" key="7">
    <source>
        <dbReference type="ARBA" id="ARBA00022692"/>
    </source>
</evidence>
<dbReference type="PROSITE" id="PS50109">
    <property type="entry name" value="HIS_KIN"/>
    <property type="match status" value="1"/>
</dbReference>
<dbReference type="Gene3D" id="3.40.50.2300">
    <property type="match status" value="1"/>
</dbReference>
<keyword evidence="8" id="KW-0418">Kinase</keyword>
<dbReference type="CDD" id="cd16922">
    <property type="entry name" value="HATPase_EvgS-ArcB-TorS-like"/>
    <property type="match status" value="1"/>
</dbReference>
<feature type="transmembrane region" description="Helical" evidence="12">
    <location>
        <begin position="44"/>
        <end position="62"/>
    </location>
</feature>
<dbReference type="InterPro" id="IPR001789">
    <property type="entry name" value="Sig_transdc_resp-reg_receiver"/>
</dbReference>
<keyword evidence="5 11" id="KW-0597">Phosphoprotein</keyword>
<dbReference type="InterPro" id="IPR035965">
    <property type="entry name" value="PAS-like_dom_sf"/>
</dbReference>
<dbReference type="PROSITE" id="PS50112">
    <property type="entry name" value="PAS"/>
    <property type="match status" value="4"/>
</dbReference>
<dbReference type="Pfam" id="PF00072">
    <property type="entry name" value="Response_reg"/>
    <property type="match status" value="1"/>
</dbReference>
<feature type="domain" description="PAS" evidence="15">
    <location>
        <begin position="689"/>
        <end position="759"/>
    </location>
</feature>
<feature type="transmembrane region" description="Helical" evidence="12">
    <location>
        <begin position="20"/>
        <end position="38"/>
    </location>
</feature>